<dbReference type="GO" id="GO:0052381">
    <property type="term" value="F:tRNA dimethylallyltransferase activity"/>
    <property type="evidence" value="ECO:0007669"/>
    <property type="project" value="UniProtKB-UniRule"/>
</dbReference>
<comment type="function">
    <text evidence="2 10 12">Catalyzes the transfer of a dimethylallyl group onto the adenine at position 37 in tRNAs that read codons beginning with uridine, leading to the formation of N6-(dimethylallyl)adenosine (i(6)A).</text>
</comment>
<feature type="binding site" evidence="10">
    <location>
        <begin position="12"/>
        <end position="19"/>
    </location>
    <ligand>
        <name>ATP</name>
        <dbReference type="ChEBI" id="CHEBI:30616"/>
    </ligand>
</feature>
<feature type="binding site" evidence="10">
    <location>
        <begin position="14"/>
        <end position="19"/>
    </location>
    <ligand>
        <name>substrate</name>
    </ligand>
</feature>
<dbReference type="PANTHER" id="PTHR11088">
    <property type="entry name" value="TRNA DIMETHYLALLYLTRANSFERASE"/>
    <property type="match status" value="1"/>
</dbReference>
<dbReference type="Pfam" id="PF01695">
    <property type="entry name" value="IstB_IS21"/>
    <property type="match status" value="1"/>
</dbReference>
<comment type="subunit">
    <text evidence="10">Monomer.</text>
</comment>
<dbReference type="GO" id="GO:0006400">
    <property type="term" value="P:tRNA modification"/>
    <property type="evidence" value="ECO:0007669"/>
    <property type="project" value="TreeGrafter"/>
</dbReference>
<evidence type="ECO:0000256" key="2">
    <source>
        <dbReference type="ARBA" id="ARBA00003213"/>
    </source>
</evidence>
<evidence type="ECO:0000259" key="14">
    <source>
        <dbReference type="Pfam" id="PF01695"/>
    </source>
</evidence>
<evidence type="ECO:0000256" key="13">
    <source>
        <dbReference type="RuleBase" id="RU003785"/>
    </source>
</evidence>
<comment type="caution">
    <text evidence="10">Lacks conserved residue(s) required for the propagation of feature annotation.</text>
</comment>
<dbReference type="Pfam" id="PF01715">
    <property type="entry name" value="IPPT"/>
    <property type="match status" value="1"/>
</dbReference>
<dbReference type="Proteomes" id="UP000243077">
    <property type="component" value="Chromosome"/>
</dbReference>
<dbReference type="Gene3D" id="3.40.50.300">
    <property type="entry name" value="P-loop containing nucleotide triphosphate hydrolases"/>
    <property type="match status" value="1"/>
</dbReference>
<evidence type="ECO:0000256" key="3">
    <source>
        <dbReference type="ARBA" id="ARBA00005842"/>
    </source>
</evidence>
<dbReference type="AlphaFoldDB" id="A0A2L2BRN9"/>
<keyword evidence="7 10" id="KW-0067">ATP-binding</keyword>
<reference evidence="15 16" key="1">
    <citation type="submission" date="2018-02" db="EMBL/GenBank/DDBJ databases">
        <title>Complete genome of the streamlined marine actinobacterium Pontimonas salivibrio CL-TW6 adapted to coastal planktonic lifestype.</title>
        <authorList>
            <person name="Cho B.C."/>
            <person name="Hardies S.C."/>
            <person name="Jang G.I."/>
            <person name="Hwang C.Y."/>
        </authorList>
    </citation>
    <scope>NUCLEOTIDE SEQUENCE [LARGE SCALE GENOMIC DNA]</scope>
    <source>
        <strain evidence="15 16">CL-TW6</strain>
    </source>
</reference>
<evidence type="ECO:0000256" key="8">
    <source>
        <dbReference type="ARBA" id="ARBA00022842"/>
    </source>
</evidence>
<dbReference type="PANTHER" id="PTHR11088:SF60">
    <property type="entry name" value="TRNA DIMETHYLALLYLTRANSFERASE"/>
    <property type="match status" value="1"/>
</dbReference>
<dbReference type="KEGG" id="psai:C3B54_111386"/>
<dbReference type="NCBIfam" id="TIGR00174">
    <property type="entry name" value="miaA"/>
    <property type="match status" value="1"/>
</dbReference>
<evidence type="ECO:0000256" key="1">
    <source>
        <dbReference type="ARBA" id="ARBA00001946"/>
    </source>
</evidence>
<evidence type="ECO:0000256" key="12">
    <source>
        <dbReference type="RuleBase" id="RU003784"/>
    </source>
</evidence>
<gene>
    <name evidence="10" type="primary">miaA</name>
    <name evidence="15" type="ORF">C3B54_111386</name>
</gene>
<dbReference type="InterPro" id="IPR002611">
    <property type="entry name" value="IstB_ATP-bd"/>
</dbReference>
<evidence type="ECO:0000256" key="5">
    <source>
        <dbReference type="ARBA" id="ARBA00022694"/>
    </source>
</evidence>
<dbReference type="GO" id="GO:0005524">
    <property type="term" value="F:ATP binding"/>
    <property type="evidence" value="ECO:0007669"/>
    <property type="project" value="UniProtKB-UniRule"/>
</dbReference>
<dbReference type="InterPro" id="IPR039657">
    <property type="entry name" value="Dimethylallyltransferase"/>
</dbReference>
<evidence type="ECO:0000256" key="9">
    <source>
        <dbReference type="ARBA" id="ARBA00049563"/>
    </source>
</evidence>
<keyword evidence="16" id="KW-1185">Reference proteome</keyword>
<dbReference type="EC" id="2.5.1.75" evidence="10"/>
<feature type="site" description="Interaction with substrate tRNA" evidence="10">
    <location>
        <position position="129"/>
    </location>
</feature>
<dbReference type="EMBL" id="CP026923">
    <property type="protein sequence ID" value="AVG24329.1"/>
    <property type="molecule type" value="Genomic_DNA"/>
</dbReference>
<keyword evidence="4 10" id="KW-0808">Transferase</keyword>
<keyword evidence="6 10" id="KW-0547">Nucleotide-binding</keyword>
<dbReference type="InterPro" id="IPR018022">
    <property type="entry name" value="IPT"/>
</dbReference>
<evidence type="ECO:0000256" key="11">
    <source>
        <dbReference type="RuleBase" id="RU003783"/>
    </source>
</evidence>
<dbReference type="Gene3D" id="1.10.20.140">
    <property type="match status" value="1"/>
</dbReference>
<comment type="catalytic activity">
    <reaction evidence="9 10 11">
        <text>adenosine(37) in tRNA + dimethylallyl diphosphate = N(6)-dimethylallyladenosine(37) in tRNA + diphosphate</text>
        <dbReference type="Rhea" id="RHEA:26482"/>
        <dbReference type="Rhea" id="RHEA-COMP:10162"/>
        <dbReference type="Rhea" id="RHEA-COMP:10375"/>
        <dbReference type="ChEBI" id="CHEBI:33019"/>
        <dbReference type="ChEBI" id="CHEBI:57623"/>
        <dbReference type="ChEBI" id="CHEBI:74411"/>
        <dbReference type="ChEBI" id="CHEBI:74415"/>
        <dbReference type="EC" id="2.5.1.75"/>
    </reaction>
</comment>
<feature type="site" description="Interaction with substrate tRNA" evidence="10">
    <location>
        <position position="108"/>
    </location>
</feature>
<protein>
    <recommendedName>
        <fullName evidence="10">tRNA dimethylallyltransferase</fullName>
        <ecNumber evidence="10">2.5.1.75</ecNumber>
    </recommendedName>
    <alternativeName>
        <fullName evidence="10">Dimethylallyl diphosphate:tRNA dimethylallyltransferase</fullName>
        <shortName evidence="10">DMAPP:tRNA dimethylallyltransferase</shortName>
        <shortName evidence="10">DMATase</shortName>
    </alternativeName>
    <alternativeName>
        <fullName evidence="10">Isopentenyl-diphosphate:tRNA isopentenyltransferase</fullName>
        <shortName evidence="10">IPP transferase</shortName>
        <shortName evidence="10">IPPT</shortName>
        <shortName evidence="10">IPTase</shortName>
    </alternativeName>
</protein>
<evidence type="ECO:0000256" key="6">
    <source>
        <dbReference type="ARBA" id="ARBA00022741"/>
    </source>
</evidence>
<dbReference type="InterPro" id="IPR027417">
    <property type="entry name" value="P-loop_NTPase"/>
</dbReference>
<dbReference type="SUPFAM" id="SSF52540">
    <property type="entry name" value="P-loop containing nucleoside triphosphate hydrolases"/>
    <property type="match status" value="2"/>
</dbReference>
<comment type="similarity">
    <text evidence="3 10 13">Belongs to the IPP transferase family.</text>
</comment>
<evidence type="ECO:0000256" key="4">
    <source>
        <dbReference type="ARBA" id="ARBA00022679"/>
    </source>
</evidence>
<comment type="cofactor">
    <cofactor evidence="1 10">
        <name>Mg(2+)</name>
        <dbReference type="ChEBI" id="CHEBI:18420"/>
    </cofactor>
</comment>
<organism evidence="15 16">
    <name type="scientific">Pontimonas salivibrio</name>
    <dbReference type="NCBI Taxonomy" id="1159327"/>
    <lineage>
        <taxon>Bacteria</taxon>
        <taxon>Bacillati</taxon>
        <taxon>Actinomycetota</taxon>
        <taxon>Actinomycetes</taxon>
        <taxon>Micrococcales</taxon>
        <taxon>Microbacteriaceae</taxon>
        <taxon>Pontimonas</taxon>
    </lineage>
</organism>
<evidence type="ECO:0000313" key="16">
    <source>
        <dbReference type="Proteomes" id="UP000243077"/>
    </source>
</evidence>
<keyword evidence="5 10" id="KW-0819">tRNA processing</keyword>
<keyword evidence="8 10" id="KW-0460">Magnesium</keyword>
<dbReference type="HAMAP" id="MF_00185">
    <property type="entry name" value="IPP_trans"/>
    <property type="match status" value="1"/>
</dbReference>
<sequence length="315" mass="34906">MMASPTMWALVGPTGTGKTATAIAVAKAATQRGLSVEIVSADAMQLYRGMDIGTAKASPTERAQVPHHLLDTWEPSAEASVEDYQRMAREAIVDAQARGVVPLLVGGSGLYVSSVIYDFRFPGHDPQIRDRLEAQLENKGLVSLVALLREKDPQVADAVDVHNPRRVVRALEIMELTGEPPSASLAARGSWWFQPCRVVGLAGPWEWLDARINQRVEQMWQRGLVDEVRTLREAGLGKTAAQAIGYREVIDHLDGETSEPEAKEQVSQHTRRYARKQMSWFRRDENIHWINASGDSVETEVADYFLQPASQRGRG</sequence>
<proteinExistence type="inferred from homology"/>
<name>A0A2L2BRN9_9MICO</name>
<feature type="domain" description="IstB-like ATP-binding" evidence="14">
    <location>
        <begin position="9"/>
        <end position="44"/>
    </location>
</feature>
<evidence type="ECO:0000256" key="10">
    <source>
        <dbReference type="HAMAP-Rule" id="MF_00185"/>
    </source>
</evidence>
<evidence type="ECO:0000313" key="15">
    <source>
        <dbReference type="EMBL" id="AVG24329.1"/>
    </source>
</evidence>
<evidence type="ECO:0000256" key="7">
    <source>
        <dbReference type="ARBA" id="ARBA00022840"/>
    </source>
</evidence>
<accession>A0A2L2BRN9</accession>